<evidence type="ECO:0000313" key="14">
    <source>
        <dbReference type="EMBL" id="KIK05108.1"/>
    </source>
</evidence>
<evidence type="ECO:0000256" key="5">
    <source>
        <dbReference type="ARBA" id="ARBA00022618"/>
    </source>
</evidence>
<dbReference type="InterPro" id="IPR011989">
    <property type="entry name" value="ARM-like"/>
</dbReference>
<dbReference type="OrthoDB" id="436262at2759"/>
<dbReference type="Pfam" id="PF12922">
    <property type="entry name" value="Cnd1_N"/>
    <property type="match status" value="1"/>
</dbReference>
<keyword evidence="5 10" id="KW-0132">Cell division</keyword>
<feature type="region of interest" description="Disordered" evidence="11">
    <location>
        <begin position="910"/>
        <end position="961"/>
    </location>
</feature>
<keyword evidence="6 10" id="KW-0498">Mitosis</keyword>
<reference evidence="14 15" key="1">
    <citation type="submission" date="2014-04" db="EMBL/GenBank/DDBJ databases">
        <authorList>
            <consortium name="DOE Joint Genome Institute"/>
            <person name="Kuo A."/>
            <person name="Kohler A."/>
            <person name="Nagy L.G."/>
            <person name="Floudas D."/>
            <person name="Copeland A."/>
            <person name="Barry K.W."/>
            <person name="Cichocki N."/>
            <person name="Veneault-Fourrey C."/>
            <person name="LaButti K."/>
            <person name="Lindquist E.A."/>
            <person name="Lipzen A."/>
            <person name="Lundell T."/>
            <person name="Morin E."/>
            <person name="Murat C."/>
            <person name="Sun H."/>
            <person name="Tunlid A."/>
            <person name="Henrissat B."/>
            <person name="Grigoriev I.V."/>
            <person name="Hibbett D.S."/>
            <person name="Martin F."/>
            <person name="Nordberg H.P."/>
            <person name="Cantor M.N."/>
            <person name="Hua S.X."/>
        </authorList>
    </citation>
    <scope>NUCLEOTIDE SEQUENCE [LARGE SCALE GENOMIC DNA]</scope>
    <source>
        <strain evidence="14 15">LaAM-08-1</strain>
    </source>
</reference>
<feature type="domain" description="Condensin complex subunit 1 N-terminal" evidence="13">
    <location>
        <begin position="73"/>
        <end position="250"/>
    </location>
</feature>
<feature type="domain" description="Condensin complex subunit 1 C-terminal" evidence="12">
    <location>
        <begin position="1115"/>
        <end position="1275"/>
    </location>
</feature>
<dbReference type="GO" id="GO:0007076">
    <property type="term" value="P:mitotic chromosome condensation"/>
    <property type="evidence" value="ECO:0007669"/>
    <property type="project" value="InterPro"/>
</dbReference>
<evidence type="ECO:0000256" key="3">
    <source>
        <dbReference type="ARBA" id="ARBA00009606"/>
    </source>
</evidence>
<dbReference type="GO" id="GO:0051301">
    <property type="term" value="P:cell division"/>
    <property type="evidence" value="ECO:0007669"/>
    <property type="project" value="UniProtKB-KW"/>
</dbReference>
<protein>
    <recommendedName>
        <fullName evidence="10">Condensin complex subunit 1</fullName>
    </recommendedName>
</protein>
<sequence length="1378" mass="155063">MISSFDLRIEVEALQELDSYDIPHDYDLTTEDPGRLLEAAVEAVADSSSAITDEQVFDIYRCLLKHADAVSGSVMSKLLDSTSSGLLAELEATIRDVELGDQQSYMAHKTPLELYAFLLHWFVTAAEKVKATEDGDAPPPAAATKGRRGRGGKSATGRGAGRGAASKKNETWTWQDQIPATLGLIVKVLRLQTQRIWTTTAERDDFIKTITRPAYHVAENEQYIKKSDIKLWVYKVICLSVKHHGQSLAVSINIIQFLTFFEHLSEPGMVECLTVLAGEYDHVQVGDEILREIAGKTFNAQDSKGPRAFARFLVKFAELAPRSILKQLSLLLDQLDSESYTMRQALVEVIGSIITELSNASTDNDNSKTAQKQISGLFDLLIERTLDISSYVRTKLLQVLAKMCDLKPKFPKQRLAITGAAIAALTDKGATVRKTAAALLVKLLETHPYRMHGGMLQLDVWQAEYQDVCKELAKVEGKIGNAVEKPEGEDDEEEEEDEDEEEEGDEGEEGSFKRKKKKSKKTKVKKEDSMDVDTEPEDNEENDEESEEEDEDEDDAKMAVDEDDENATPKKKPKKKKKHPKLKPRKSQLNVAAVTEEQAVLAGLEVQELQLMKLRKKYYVEGLAFIRQIESSMEPMGLLLGSKNKPEVSEAIEFFKVAHDYEFESAKVGIRKMLHLIWAKDNNSSGPTEEGKEGKGVRQKLLDCYRGLYFEAIEGLQPKEQVSRIAKNLVERTYETTLAELTSLEEMMRIMSEEEQIHQDVISKLWQIYSSQQNIPRQQRRGAIIILGMLALGRRSVLSDRVDTLLKVGLGALGKADLTLARYTCVALQRLNGSAKKVKGSLLDKTMRIEMTNPIFRKLQDAVNHPCRSREWFGFAEQVINTVYALGEHPDVFCNELIKKFTIKAFAPRAPKPAIPKTNNEMAETDPDAMAEDHPGDVTQNSLDTATQDTTQGTQQDDKEKDVGDAFELSQLLFIVGHVAIKQIVFLELVEREWKRQKDEKQAAEKLAAKAKGTDKASKDGEELDQVAGNAEDEIGDRVAGVRETEMLYGTDSLLAMYGPMVVHICGSPHKFKSPTLRAAATLSFSKFLCVSSQFCDQHHRLLFKILETSKDANIRSNIVIALGDVAVSFSNIIDENSNELYKGLSDGSIIVKKNTLMVLTHLILNGMIKVKGQLGEMAKCVEDEDARIADLAKLFFSELSTKENAIYNNLPDVISHLSAGDHAVDEKTFRSTLQYIFTFIEKEKQAENIVEKLCQRFRLSEDPRQWRDIAFCLSLLPFKSERSVKKLIEGFQFYRDKLHEPQVYEKFTEILVKARSNKSKDKPDNELNEFEELLEEHKRQGEEDEALEKRVEKKAAKKRASKRTTRKKPVQAEEDSE</sequence>
<organism evidence="14 15">
    <name type="scientific">Laccaria amethystina LaAM-08-1</name>
    <dbReference type="NCBI Taxonomy" id="1095629"/>
    <lineage>
        <taxon>Eukaryota</taxon>
        <taxon>Fungi</taxon>
        <taxon>Dikarya</taxon>
        <taxon>Basidiomycota</taxon>
        <taxon>Agaricomycotina</taxon>
        <taxon>Agaricomycetes</taxon>
        <taxon>Agaricomycetidae</taxon>
        <taxon>Agaricales</taxon>
        <taxon>Agaricineae</taxon>
        <taxon>Hydnangiaceae</taxon>
        <taxon>Laccaria</taxon>
    </lineage>
</organism>
<evidence type="ECO:0000256" key="11">
    <source>
        <dbReference type="SAM" id="MobiDB-lite"/>
    </source>
</evidence>
<dbReference type="GO" id="GO:0000779">
    <property type="term" value="C:condensed chromosome, centromeric region"/>
    <property type="evidence" value="ECO:0007669"/>
    <property type="project" value="TreeGrafter"/>
</dbReference>
<evidence type="ECO:0000256" key="10">
    <source>
        <dbReference type="PIRNR" id="PIRNR017127"/>
    </source>
</evidence>
<dbReference type="InterPro" id="IPR032682">
    <property type="entry name" value="Cnd1_C"/>
</dbReference>
<dbReference type="GO" id="GO:0010032">
    <property type="term" value="P:meiotic chromosome condensation"/>
    <property type="evidence" value="ECO:0007669"/>
    <property type="project" value="TreeGrafter"/>
</dbReference>
<evidence type="ECO:0000313" key="15">
    <source>
        <dbReference type="Proteomes" id="UP000054477"/>
    </source>
</evidence>
<dbReference type="SUPFAM" id="SSF48371">
    <property type="entry name" value="ARM repeat"/>
    <property type="match status" value="1"/>
</dbReference>
<comment type="similarity">
    <text evidence="3 10">Belongs to the CND1 (condensin subunit 1) family.</text>
</comment>
<evidence type="ECO:0000256" key="8">
    <source>
        <dbReference type="ARBA" id="ARBA00023242"/>
    </source>
</evidence>
<dbReference type="EMBL" id="KN838563">
    <property type="protein sequence ID" value="KIK05108.1"/>
    <property type="molecule type" value="Genomic_DNA"/>
</dbReference>
<feature type="compositionally biased region" description="Basic residues" evidence="11">
    <location>
        <begin position="1356"/>
        <end position="1370"/>
    </location>
</feature>
<dbReference type="InterPro" id="IPR016024">
    <property type="entry name" value="ARM-type_fold"/>
</dbReference>
<dbReference type="PANTHER" id="PTHR14222">
    <property type="entry name" value="CONDENSIN"/>
    <property type="match status" value="1"/>
</dbReference>
<feature type="region of interest" description="Disordered" evidence="11">
    <location>
        <begin position="130"/>
        <end position="168"/>
    </location>
</feature>
<feature type="region of interest" description="Disordered" evidence="11">
    <location>
        <begin position="1319"/>
        <end position="1378"/>
    </location>
</feature>
<dbReference type="PIRSF" id="PIRSF017127">
    <property type="entry name" value="Condensin_D2"/>
    <property type="match status" value="1"/>
</dbReference>
<gene>
    <name evidence="14" type="ORF">K443DRAFT_675386</name>
</gene>
<evidence type="ECO:0000259" key="12">
    <source>
        <dbReference type="Pfam" id="PF12717"/>
    </source>
</evidence>
<dbReference type="PANTHER" id="PTHR14222:SF2">
    <property type="entry name" value="CONDENSIN COMPLEX SUBUNIT 1"/>
    <property type="match status" value="1"/>
</dbReference>
<dbReference type="Proteomes" id="UP000054477">
    <property type="component" value="Unassembled WGS sequence"/>
</dbReference>
<feature type="compositionally biased region" description="Basic residues" evidence="11">
    <location>
        <begin position="513"/>
        <end position="524"/>
    </location>
</feature>
<keyword evidence="7 10" id="KW-0226">DNA condensation</keyword>
<evidence type="ECO:0000256" key="2">
    <source>
        <dbReference type="ARBA" id="ARBA00004286"/>
    </source>
</evidence>
<proteinExistence type="inferred from homology"/>
<accession>A0A0C9YAP2</accession>
<dbReference type="GO" id="GO:0005634">
    <property type="term" value="C:nucleus"/>
    <property type="evidence" value="ECO:0007669"/>
    <property type="project" value="UniProtKB-SubCell"/>
</dbReference>
<comment type="function">
    <text evidence="10">Regulatory subunit of the condensin complex, a complex required for conversion of interphase chromatin into mitotic-like condense chromosomes. The condensin complex probably introduces positive supercoils into relaxed DNA in the presence of type I topoisomerases and converts nicked DNA into positive knotted forms in the presence of type II topoisomerases.</text>
</comment>
<evidence type="ECO:0000256" key="7">
    <source>
        <dbReference type="ARBA" id="ARBA00023067"/>
    </source>
</evidence>
<dbReference type="InterPro" id="IPR024324">
    <property type="entry name" value="Condensin_cplx_su1_N"/>
</dbReference>
<keyword evidence="9 10" id="KW-0131">Cell cycle</keyword>
<dbReference type="InterPro" id="IPR026971">
    <property type="entry name" value="CND1/NCAPD3"/>
</dbReference>
<keyword evidence="8" id="KW-0539">Nucleus</keyword>
<keyword evidence="15" id="KW-1185">Reference proteome</keyword>
<feature type="region of interest" description="Disordered" evidence="11">
    <location>
        <begin position="480"/>
        <end position="589"/>
    </location>
</feature>
<feature type="compositionally biased region" description="Low complexity" evidence="11">
    <location>
        <begin position="944"/>
        <end position="955"/>
    </location>
</feature>
<feature type="compositionally biased region" description="Basic residues" evidence="11">
    <location>
        <begin position="569"/>
        <end position="586"/>
    </location>
</feature>
<evidence type="ECO:0000256" key="4">
    <source>
        <dbReference type="ARBA" id="ARBA00022454"/>
    </source>
</evidence>
<feature type="compositionally biased region" description="Acidic residues" evidence="11">
    <location>
        <begin position="487"/>
        <end position="509"/>
    </location>
</feature>
<dbReference type="Pfam" id="PF12717">
    <property type="entry name" value="Cnd1"/>
    <property type="match status" value="1"/>
</dbReference>
<dbReference type="GO" id="GO:0042393">
    <property type="term" value="F:histone binding"/>
    <property type="evidence" value="ECO:0007669"/>
    <property type="project" value="TreeGrafter"/>
</dbReference>
<name>A0A0C9YAP2_9AGAR</name>
<dbReference type="HOGENOM" id="CLU_001867_2_1_1"/>
<dbReference type="InterPro" id="IPR007673">
    <property type="entry name" value="Condensin_cplx_su1"/>
</dbReference>
<evidence type="ECO:0000259" key="13">
    <source>
        <dbReference type="Pfam" id="PF12922"/>
    </source>
</evidence>
<feature type="compositionally biased region" description="Acidic residues" evidence="11">
    <location>
        <begin position="530"/>
        <end position="566"/>
    </location>
</feature>
<evidence type="ECO:0000256" key="9">
    <source>
        <dbReference type="ARBA" id="ARBA00023306"/>
    </source>
</evidence>
<comment type="subcellular location">
    <subcellularLocation>
        <location evidence="2">Chromosome</location>
    </subcellularLocation>
    <subcellularLocation>
        <location evidence="1">Nucleus</location>
    </subcellularLocation>
</comment>
<dbReference type="STRING" id="1095629.A0A0C9YAP2"/>
<feature type="compositionally biased region" description="Basic and acidic residues" evidence="11">
    <location>
        <begin position="1336"/>
        <end position="1355"/>
    </location>
</feature>
<feature type="compositionally biased region" description="Gly residues" evidence="11">
    <location>
        <begin position="152"/>
        <end position="162"/>
    </location>
</feature>
<reference evidence="15" key="2">
    <citation type="submission" date="2015-01" db="EMBL/GenBank/DDBJ databases">
        <title>Evolutionary Origins and Diversification of the Mycorrhizal Mutualists.</title>
        <authorList>
            <consortium name="DOE Joint Genome Institute"/>
            <consortium name="Mycorrhizal Genomics Consortium"/>
            <person name="Kohler A."/>
            <person name="Kuo A."/>
            <person name="Nagy L.G."/>
            <person name="Floudas D."/>
            <person name="Copeland A."/>
            <person name="Barry K.W."/>
            <person name="Cichocki N."/>
            <person name="Veneault-Fourrey C."/>
            <person name="LaButti K."/>
            <person name="Lindquist E.A."/>
            <person name="Lipzen A."/>
            <person name="Lundell T."/>
            <person name="Morin E."/>
            <person name="Murat C."/>
            <person name="Riley R."/>
            <person name="Ohm R."/>
            <person name="Sun H."/>
            <person name="Tunlid A."/>
            <person name="Henrissat B."/>
            <person name="Grigoriev I.V."/>
            <person name="Hibbett D.S."/>
            <person name="Martin F."/>
        </authorList>
    </citation>
    <scope>NUCLEOTIDE SEQUENCE [LARGE SCALE GENOMIC DNA]</scope>
    <source>
        <strain evidence="15">LaAM-08-1</strain>
    </source>
</reference>
<dbReference type="Gene3D" id="1.25.10.10">
    <property type="entry name" value="Leucine-rich Repeat Variant"/>
    <property type="match status" value="1"/>
</dbReference>
<keyword evidence="4" id="KW-0158">Chromosome</keyword>
<evidence type="ECO:0000256" key="1">
    <source>
        <dbReference type="ARBA" id="ARBA00004123"/>
    </source>
</evidence>
<dbReference type="GO" id="GO:0000796">
    <property type="term" value="C:condensin complex"/>
    <property type="evidence" value="ECO:0007669"/>
    <property type="project" value="TreeGrafter"/>
</dbReference>
<evidence type="ECO:0000256" key="6">
    <source>
        <dbReference type="ARBA" id="ARBA00022776"/>
    </source>
</evidence>